<reference evidence="6 9" key="1">
    <citation type="submission" date="2021-01" db="EMBL/GenBank/DDBJ databases">
        <title>Diatom-associated Roseobacters Show Island Model of Population Structure.</title>
        <authorList>
            <person name="Qu L."/>
            <person name="Feng X."/>
            <person name="Chen Y."/>
            <person name="Li L."/>
            <person name="Wang X."/>
            <person name="Hu Z."/>
            <person name="Wang H."/>
            <person name="Luo H."/>
        </authorList>
    </citation>
    <scope>NUCLEOTIDE SEQUENCE</scope>
    <source>
        <strain evidence="7 9">CC28-63</strain>
        <strain evidence="6">CC28-69</strain>
    </source>
</reference>
<protein>
    <submittedName>
        <fullName evidence="6">MBL fold metallo-hydrolase</fullName>
    </submittedName>
</protein>
<evidence type="ECO:0000259" key="5">
    <source>
        <dbReference type="SMART" id="SM00849"/>
    </source>
</evidence>
<gene>
    <name evidence="6" type="ORF">JQX41_16645</name>
    <name evidence="7" type="ORF">JQX48_16015</name>
</gene>
<dbReference type="GO" id="GO:0016787">
    <property type="term" value="F:hydrolase activity"/>
    <property type="evidence" value="ECO:0007669"/>
    <property type="project" value="UniProtKB-KW"/>
</dbReference>
<organism evidence="6 8">
    <name type="scientific">Marivita cryptomonadis</name>
    <dbReference type="NCBI Taxonomy" id="505252"/>
    <lineage>
        <taxon>Bacteria</taxon>
        <taxon>Pseudomonadati</taxon>
        <taxon>Pseudomonadota</taxon>
        <taxon>Alphaproteobacteria</taxon>
        <taxon>Rhodobacterales</taxon>
        <taxon>Roseobacteraceae</taxon>
        <taxon>Marivita</taxon>
    </lineage>
</organism>
<dbReference type="InterPro" id="IPR001279">
    <property type="entry name" value="Metallo-B-lactamas"/>
</dbReference>
<evidence type="ECO:0000256" key="4">
    <source>
        <dbReference type="ARBA" id="ARBA00022833"/>
    </source>
</evidence>
<dbReference type="Gene3D" id="3.60.15.10">
    <property type="entry name" value="Ribonuclease Z/Hydroxyacylglutathione hydrolase-like"/>
    <property type="match status" value="1"/>
</dbReference>
<proteinExistence type="inferred from homology"/>
<dbReference type="Pfam" id="PF00753">
    <property type="entry name" value="Lactamase_B"/>
    <property type="match status" value="1"/>
</dbReference>
<dbReference type="GO" id="GO:0046872">
    <property type="term" value="F:metal ion binding"/>
    <property type="evidence" value="ECO:0007669"/>
    <property type="project" value="UniProtKB-KW"/>
</dbReference>
<feature type="domain" description="Metallo-beta-lactamase" evidence="5">
    <location>
        <begin position="56"/>
        <end position="261"/>
    </location>
</feature>
<comment type="caution">
    <text evidence="6">The sequence shown here is derived from an EMBL/GenBank/DDBJ whole genome shotgun (WGS) entry which is preliminary data.</text>
</comment>
<dbReference type="AlphaFoldDB" id="A0A9Q2S336"/>
<dbReference type="SMART" id="SM00849">
    <property type="entry name" value="Lactamase_B"/>
    <property type="match status" value="1"/>
</dbReference>
<keyword evidence="9" id="KW-1185">Reference proteome</keyword>
<evidence type="ECO:0000313" key="8">
    <source>
        <dbReference type="Proteomes" id="UP000755667"/>
    </source>
</evidence>
<dbReference type="RefSeq" id="WP_085630280.1">
    <property type="nucleotide sequence ID" value="NZ_JAFBWU010000011.1"/>
</dbReference>
<dbReference type="SUPFAM" id="SSF56281">
    <property type="entry name" value="Metallo-hydrolase/oxidoreductase"/>
    <property type="match status" value="1"/>
</dbReference>
<dbReference type="PANTHER" id="PTHR42978">
    <property type="entry name" value="QUORUM-QUENCHING LACTONASE YTNP-RELATED-RELATED"/>
    <property type="match status" value="1"/>
</dbReference>
<keyword evidence="3" id="KW-0378">Hydrolase</keyword>
<evidence type="ECO:0000256" key="1">
    <source>
        <dbReference type="ARBA" id="ARBA00007749"/>
    </source>
</evidence>
<dbReference type="CDD" id="cd16277">
    <property type="entry name" value="metallo-hydrolase-like_MBL-fold"/>
    <property type="match status" value="1"/>
</dbReference>
<evidence type="ECO:0000313" key="9">
    <source>
        <dbReference type="Proteomes" id="UP000809440"/>
    </source>
</evidence>
<keyword evidence="4" id="KW-0862">Zinc</keyword>
<accession>A0A9Q2S336</accession>
<dbReference type="PANTHER" id="PTHR42978:SF6">
    <property type="entry name" value="QUORUM-QUENCHING LACTONASE YTNP-RELATED"/>
    <property type="match status" value="1"/>
</dbReference>
<dbReference type="GeneID" id="62641551"/>
<dbReference type="OrthoDB" id="9773738at2"/>
<dbReference type="Proteomes" id="UP000755667">
    <property type="component" value="Unassembled WGS sequence"/>
</dbReference>
<comment type="similarity">
    <text evidence="1">Belongs to the metallo-beta-lactamase superfamily.</text>
</comment>
<name>A0A9Q2S336_9RHOB</name>
<evidence type="ECO:0000256" key="3">
    <source>
        <dbReference type="ARBA" id="ARBA00022801"/>
    </source>
</evidence>
<dbReference type="EMBL" id="JAFBXE010000011">
    <property type="protein sequence ID" value="MBM2413949.1"/>
    <property type="molecule type" value="Genomic_DNA"/>
</dbReference>
<evidence type="ECO:0000313" key="7">
    <source>
        <dbReference type="EMBL" id="MBM2418491.1"/>
    </source>
</evidence>
<dbReference type="Proteomes" id="UP000809440">
    <property type="component" value="Unassembled WGS sequence"/>
</dbReference>
<dbReference type="InterPro" id="IPR051013">
    <property type="entry name" value="MBL_superfamily_lactonases"/>
</dbReference>
<dbReference type="EMBL" id="JAFBXF010000011">
    <property type="protein sequence ID" value="MBM2418491.1"/>
    <property type="molecule type" value="Genomic_DNA"/>
</dbReference>
<sequence length="285" mass="31414">MLCKIGEVEVWRLLDLHGPFMAPEALFPTAGSDVAEVVERHVPGSVCKATGCLIIPIQGFVLITPTHRILIDSCVGNDKTVPAFPSWHKRSDGRFLASLHAAGLTVDDIDYVLCTHLHTDHVGWNTRLEDGRWVPTFPNARYLIPAADEAFQKDRMSDLYTESVLPVIAAGQAEMVQAGHRLGDHVTLVPTPGHTPGHVSVQIQSGSRKAIITGDALHSATQCWHPEWHFKFDADAERAVESRRFLLETASEAECLVLGSHFSLPSVGRVFAEKDAFRWTDLSEL</sequence>
<dbReference type="InterPro" id="IPR036866">
    <property type="entry name" value="RibonucZ/Hydroxyglut_hydro"/>
</dbReference>
<evidence type="ECO:0000256" key="2">
    <source>
        <dbReference type="ARBA" id="ARBA00022723"/>
    </source>
</evidence>
<keyword evidence="2" id="KW-0479">Metal-binding</keyword>
<evidence type="ECO:0000313" key="6">
    <source>
        <dbReference type="EMBL" id="MBM2413949.1"/>
    </source>
</evidence>